<evidence type="ECO:0000259" key="4">
    <source>
        <dbReference type="PROSITE" id="PS50949"/>
    </source>
</evidence>
<dbReference type="SMART" id="SM00895">
    <property type="entry name" value="FCD"/>
    <property type="match status" value="1"/>
</dbReference>
<dbReference type="InterPro" id="IPR036388">
    <property type="entry name" value="WH-like_DNA-bd_sf"/>
</dbReference>
<dbReference type="InterPro" id="IPR011711">
    <property type="entry name" value="GntR_C"/>
</dbReference>
<keyword evidence="2" id="KW-0238">DNA-binding</keyword>
<dbReference type="GO" id="GO:0003700">
    <property type="term" value="F:DNA-binding transcription factor activity"/>
    <property type="evidence" value="ECO:0007669"/>
    <property type="project" value="InterPro"/>
</dbReference>
<gene>
    <name evidence="5" type="ORF">GCM10011348_43610</name>
</gene>
<evidence type="ECO:0000256" key="3">
    <source>
        <dbReference type="ARBA" id="ARBA00023163"/>
    </source>
</evidence>
<comment type="caution">
    <text evidence="5">The sequence shown here is derived from an EMBL/GenBank/DDBJ whole genome shotgun (WGS) entry which is preliminary data.</text>
</comment>
<feature type="domain" description="HTH gntR-type" evidence="4">
    <location>
        <begin position="25"/>
        <end position="92"/>
    </location>
</feature>
<protein>
    <submittedName>
        <fullName evidence="5">Transcriptional regulator</fullName>
    </submittedName>
</protein>
<dbReference type="PANTHER" id="PTHR43537:SF53">
    <property type="entry name" value="HTH-TYPE TRANSCRIPTIONAL REPRESSOR NANR"/>
    <property type="match status" value="1"/>
</dbReference>
<dbReference type="Pfam" id="PF07729">
    <property type="entry name" value="FCD"/>
    <property type="match status" value="1"/>
</dbReference>
<dbReference type="PROSITE" id="PS50949">
    <property type="entry name" value="HTH_GNTR"/>
    <property type="match status" value="1"/>
</dbReference>
<dbReference type="Proteomes" id="UP000599578">
    <property type="component" value="Unassembled WGS sequence"/>
</dbReference>
<evidence type="ECO:0000313" key="6">
    <source>
        <dbReference type="Proteomes" id="UP000599578"/>
    </source>
</evidence>
<name>A0A918DWY3_9GAMM</name>
<evidence type="ECO:0000256" key="1">
    <source>
        <dbReference type="ARBA" id="ARBA00023015"/>
    </source>
</evidence>
<dbReference type="InterPro" id="IPR036390">
    <property type="entry name" value="WH_DNA-bd_sf"/>
</dbReference>
<dbReference type="SUPFAM" id="SSF48008">
    <property type="entry name" value="GntR ligand-binding domain-like"/>
    <property type="match status" value="1"/>
</dbReference>
<evidence type="ECO:0000313" key="5">
    <source>
        <dbReference type="EMBL" id="GGO88339.1"/>
    </source>
</evidence>
<keyword evidence="6" id="KW-1185">Reference proteome</keyword>
<proteinExistence type="predicted"/>
<dbReference type="AlphaFoldDB" id="A0A918DWY3"/>
<dbReference type="Gene3D" id="1.20.120.530">
    <property type="entry name" value="GntR ligand-binding domain-like"/>
    <property type="match status" value="1"/>
</dbReference>
<dbReference type="Pfam" id="PF00392">
    <property type="entry name" value="GntR"/>
    <property type="match status" value="1"/>
</dbReference>
<reference evidence="5 6" key="1">
    <citation type="journal article" date="2014" name="Int. J. Syst. Evol. Microbiol.">
        <title>Complete genome sequence of Corynebacterium casei LMG S-19264T (=DSM 44701T), isolated from a smear-ripened cheese.</title>
        <authorList>
            <consortium name="US DOE Joint Genome Institute (JGI-PGF)"/>
            <person name="Walter F."/>
            <person name="Albersmeier A."/>
            <person name="Kalinowski J."/>
            <person name="Ruckert C."/>
        </authorList>
    </citation>
    <scope>NUCLEOTIDE SEQUENCE [LARGE SCALE GENOMIC DNA]</scope>
    <source>
        <strain evidence="5 6">CGMCC 1.7286</strain>
    </source>
</reference>
<organism evidence="5 6">
    <name type="scientific">Marinobacterium nitratireducens</name>
    <dbReference type="NCBI Taxonomy" id="518897"/>
    <lineage>
        <taxon>Bacteria</taxon>
        <taxon>Pseudomonadati</taxon>
        <taxon>Pseudomonadota</taxon>
        <taxon>Gammaproteobacteria</taxon>
        <taxon>Oceanospirillales</taxon>
        <taxon>Oceanospirillaceae</taxon>
        <taxon>Marinobacterium</taxon>
    </lineage>
</organism>
<keyword evidence="1" id="KW-0805">Transcription regulation</keyword>
<dbReference type="SUPFAM" id="SSF46785">
    <property type="entry name" value="Winged helix' DNA-binding domain"/>
    <property type="match status" value="1"/>
</dbReference>
<dbReference type="InterPro" id="IPR008920">
    <property type="entry name" value="TF_FadR/GntR_C"/>
</dbReference>
<dbReference type="GO" id="GO:0003677">
    <property type="term" value="F:DNA binding"/>
    <property type="evidence" value="ECO:0007669"/>
    <property type="project" value="UniProtKB-KW"/>
</dbReference>
<dbReference type="CDD" id="cd07377">
    <property type="entry name" value="WHTH_GntR"/>
    <property type="match status" value="1"/>
</dbReference>
<sequence>MVSPMNDRLQNIIGEDSGARSARSGTQDDVVYAHIFDAILEQRLAPGTKLSEEALGEIFGVSRTIIRRALSRLAHEQVVLLRPNRGAVVAEPSLEEARQISFARRIVERAITELAVDHATAEQIASLQQLVDDEQACFDKGDRGSGIRLSGEFHLQLALMANNAPLLNFQRSLVSQTSLIIARYESGNRSHCSYDEHNQLIDAIKKRDKERAVQLMMHHLDHIDHKLNLQDDGASGDLHAVFSHLIKDRKEPKSRKKRAG</sequence>
<dbReference type="SMART" id="SM00345">
    <property type="entry name" value="HTH_GNTR"/>
    <property type="match status" value="1"/>
</dbReference>
<keyword evidence="3" id="KW-0804">Transcription</keyword>
<dbReference type="Gene3D" id="1.10.10.10">
    <property type="entry name" value="Winged helix-like DNA-binding domain superfamily/Winged helix DNA-binding domain"/>
    <property type="match status" value="1"/>
</dbReference>
<dbReference type="InterPro" id="IPR000524">
    <property type="entry name" value="Tscrpt_reg_HTH_GntR"/>
</dbReference>
<evidence type="ECO:0000256" key="2">
    <source>
        <dbReference type="ARBA" id="ARBA00023125"/>
    </source>
</evidence>
<accession>A0A918DWY3</accession>
<dbReference type="PANTHER" id="PTHR43537">
    <property type="entry name" value="TRANSCRIPTIONAL REGULATOR, GNTR FAMILY"/>
    <property type="match status" value="1"/>
</dbReference>
<dbReference type="EMBL" id="BMLT01000016">
    <property type="protein sequence ID" value="GGO88339.1"/>
    <property type="molecule type" value="Genomic_DNA"/>
</dbReference>